<dbReference type="AlphaFoldDB" id="A0A1I7SFJ6"/>
<sequence length="235" mass="26143">MPYTSFQAVTWAGYSTAFAGLDPVHGPAYDLRNACWDNEVDENIGNGRSLREFPRSPLLFAVISAFLGLLLFLPKIRSQGYDFGGFFLPPLTFAPVPTTTAIPCAPWTLTNNVVPVAAAGSIDSRPKFVQPSLAPVTAKSTTLRPVSIKMTTTTSPPSSGMVIQWEPSVKRPSPSVPQDVIANKCFRTICKDWVDECHWFCDWIQTNRFRPQQLEERTFEDKKHKETSFTALLAN</sequence>
<reference evidence="3" key="1">
    <citation type="submission" date="2016-11" db="UniProtKB">
        <authorList>
            <consortium name="WormBaseParasite"/>
        </authorList>
    </citation>
    <scope>IDENTIFICATION</scope>
</reference>
<evidence type="ECO:0000313" key="3">
    <source>
        <dbReference type="WBParaSite" id="BXY_1180800.1"/>
    </source>
</evidence>
<keyword evidence="1" id="KW-0472">Membrane</keyword>
<keyword evidence="1" id="KW-1133">Transmembrane helix</keyword>
<dbReference type="Proteomes" id="UP000095284">
    <property type="component" value="Unplaced"/>
</dbReference>
<proteinExistence type="predicted"/>
<keyword evidence="1" id="KW-0812">Transmembrane</keyword>
<organism evidence="2 3">
    <name type="scientific">Bursaphelenchus xylophilus</name>
    <name type="common">Pinewood nematode worm</name>
    <name type="synonym">Aphelenchoides xylophilus</name>
    <dbReference type="NCBI Taxonomy" id="6326"/>
    <lineage>
        <taxon>Eukaryota</taxon>
        <taxon>Metazoa</taxon>
        <taxon>Ecdysozoa</taxon>
        <taxon>Nematoda</taxon>
        <taxon>Chromadorea</taxon>
        <taxon>Rhabditida</taxon>
        <taxon>Tylenchina</taxon>
        <taxon>Tylenchomorpha</taxon>
        <taxon>Aphelenchoidea</taxon>
        <taxon>Aphelenchoididae</taxon>
        <taxon>Bursaphelenchus</taxon>
    </lineage>
</organism>
<feature type="transmembrane region" description="Helical" evidence="1">
    <location>
        <begin position="56"/>
        <end position="73"/>
    </location>
</feature>
<evidence type="ECO:0000256" key="1">
    <source>
        <dbReference type="SAM" id="Phobius"/>
    </source>
</evidence>
<accession>A0A1I7SFJ6</accession>
<dbReference type="WBParaSite" id="BXY_1180800.1">
    <property type="protein sequence ID" value="BXY_1180800.1"/>
    <property type="gene ID" value="BXY_1180800"/>
</dbReference>
<evidence type="ECO:0000313" key="2">
    <source>
        <dbReference type="Proteomes" id="UP000095284"/>
    </source>
</evidence>
<protein>
    <submittedName>
        <fullName evidence="3">Transmembrane protein</fullName>
    </submittedName>
</protein>
<name>A0A1I7SFJ6_BURXY</name>